<feature type="region of interest" description="Disordered" evidence="1">
    <location>
        <begin position="44"/>
        <end position="111"/>
    </location>
</feature>
<evidence type="ECO:0000256" key="1">
    <source>
        <dbReference type="SAM" id="MobiDB-lite"/>
    </source>
</evidence>
<dbReference type="OrthoDB" id="10483681at2759"/>
<feature type="region of interest" description="Disordered" evidence="1">
    <location>
        <begin position="1"/>
        <end position="26"/>
    </location>
</feature>
<gene>
    <name evidence="2" type="ORF">HPLM_LOCUS13006</name>
</gene>
<dbReference type="OMA" id="MTIGPSV"/>
<feature type="compositionally biased region" description="Polar residues" evidence="1">
    <location>
        <begin position="94"/>
        <end position="111"/>
    </location>
</feature>
<protein>
    <submittedName>
        <fullName evidence="2 4">Uncharacterized protein</fullName>
    </submittedName>
</protein>
<organism evidence="4">
    <name type="scientific">Haemonchus placei</name>
    <name type="common">Barber's pole worm</name>
    <dbReference type="NCBI Taxonomy" id="6290"/>
    <lineage>
        <taxon>Eukaryota</taxon>
        <taxon>Metazoa</taxon>
        <taxon>Ecdysozoa</taxon>
        <taxon>Nematoda</taxon>
        <taxon>Chromadorea</taxon>
        <taxon>Rhabditida</taxon>
        <taxon>Rhabditina</taxon>
        <taxon>Rhabditomorpha</taxon>
        <taxon>Strongyloidea</taxon>
        <taxon>Trichostrongylidae</taxon>
        <taxon>Haemonchus</taxon>
    </lineage>
</organism>
<feature type="compositionally biased region" description="Polar residues" evidence="1">
    <location>
        <begin position="7"/>
        <end position="17"/>
    </location>
</feature>
<evidence type="ECO:0000313" key="2">
    <source>
        <dbReference type="EMBL" id="VDO47502.1"/>
    </source>
</evidence>
<evidence type="ECO:0000313" key="3">
    <source>
        <dbReference type="Proteomes" id="UP000268014"/>
    </source>
</evidence>
<proteinExistence type="predicted"/>
<sequence>MVRDTDSNILSGENTPNTDEESVTEPWEGSYIILNLLATHFASQGDTENEIETNEITPVSSDEPSEDLETSSETISTSSDQSGTGSGGYMTIGPSVSGTSFQSSGKSTSFENPCVECTSFEEFAGIPGRDEVGPTICENDKPEIGLDVDSTQED</sequence>
<evidence type="ECO:0000313" key="4">
    <source>
        <dbReference type="WBParaSite" id="HPLM_0001301401-mRNA-1"/>
    </source>
</evidence>
<dbReference type="EMBL" id="UZAF01018050">
    <property type="protein sequence ID" value="VDO47502.1"/>
    <property type="molecule type" value="Genomic_DNA"/>
</dbReference>
<reference evidence="2 3" key="2">
    <citation type="submission" date="2018-11" db="EMBL/GenBank/DDBJ databases">
        <authorList>
            <consortium name="Pathogen Informatics"/>
        </authorList>
    </citation>
    <scope>NUCLEOTIDE SEQUENCE [LARGE SCALE GENOMIC DNA]</scope>
    <source>
        <strain evidence="2 3">MHpl1</strain>
    </source>
</reference>
<feature type="region of interest" description="Disordered" evidence="1">
    <location>
        <begin position="125"/>
        <end position="154"/>
    </location>
</feature>
<feature type="compositionally biased region" description="Low complexity" evidence="1">
    <location>
        <begin position="71"/>
        <end position="83"/>
    </location>
</feature>
<dbReference type="Proteomes" id="UP000268014">
    <property type="component" value="Unassembled WGS sequence"/>
</dbReference>
<feature type="compositionally biased region" description="Basic and acidic residues" evidence="1">
    <location>
        <begin position="128"/>
        <end position="144"/>
    </location>
</feature>
<name>A0A0N4WNW9_HAEPC</name>
<dbReference type="WBParaSite" id="HPLM_0001301401-mRNA-1">
    <property type="protein sequence ID" value="HPLM_0001301401-mRNA-1"/>
    <property type="gene ID" value="HPLM_0001301401"/>
</dbReference>
<accession>A0A0N4WNW9</accession>
<dbReference type="AlphaFoldDB" id="A0A0N4WNW9"/>
<keyword evidence="3" id="KW-1185">Reference proteome</keyword>
<reference evidence="4" key="1">
    <citation type="submission" date="2016-04" db="UniProtKB">
        <authorList>
            <consortium name="WormBaseParasite"/>
        </authorList>
    </citation>
    <scope>IDENTIFICATION</scope>
</reference>